<dbReference type="InParanoid" id="A0A482X5P7"/>
<comment type="subcellular location">
    <subcellularLocation>
        <location evidence="1 9">Membrane</location>
        <topology evidence="1 9">Single-pass type II membrane protein</topology>
    </subcellularLocation>
</comment>
<dbReference type="Pfam" id="PF04089">
    <property type="entry name" value="BRICHOS"/>
    <property type="match status" value="1"/>
</dbReference>
<protein>
    <recommendedName>
        <fullName evidence="9">Integral membrane protein 2</fullName>
    </recommendedName>
</protein>
<dbReference type="SMR" id="A0A482X5P7"/>
<reference evidence="11 12" key="1">
    <citation type="journal article" date="2017" name="Gigascience">
        <title>Genome sequence of the small brown planthopper, Laodelphax striatellus.</title>
        <authorList>
            <person name="Zhu J."/>
            <person name="Jiang F."/>
            <person name="Wang X."/>
            <person name="Yang P."/>
            <person name="Bao Y."/>
            <person name="Zhao W."/>
            <person name="Wang W."/>
            <person name="Lu H."/>
            <person name="Wang Q."/>
            <person name="Cui N."/>
            <person name="Li J."/>
            <person name="Chen X."/>
            <person name="Luo L."/>
            <person name="Yu J."/>
            <person name="Kang L."/>
            <person name="Cui F."/>
        </authorList>
    </citation>
    <scope>NUCLEOTIDE SEQUENCE [LARGE SCALE GENOMIC DNA]</scope>
    <source>
        <strain evidence="11">Lst14</strain>
    </source>
</reference>
<name>A0A482X5P7_LAOST</name>
<dbReference type="GO" id="GO:0005886">
    <property type="term" value="C:plasma membrane"/>
    <property type="evidence" value="ECO:0007669"/>
    <property type="project" value="UniProtKB-UniRule"/>
</dbReference>
<dbReference type="PANTHER" id="PTHR10962">
    <property type="entry name" value="INTEGRAL TRANSMEMBRANE PROTEIN 2"/>
    <property type="match status" value="1"/>
</dbReference>
<evidence type="ECO:0000313" key="12">
    <source>
        <dbReference type="Proteomes" id="UP000291343"/>
    </source>
</evidence>
<dbReference type="EMBL" id="QKKF02017260">
    <property type="protein sequence ID" value="RZF41104.1"/>
    <property type="molecule type" value="Genomic_DNA"/>
</dbReference>
<evidence type="ECO:0000256" key="6">
    <source>
        <dbReference type="ARBA" id="ARBA00023136"/>
    </source>
</evidence>
<evidence type="ECO:0000256" key="4">
    <source>
        <dbReference type="ARBA" id="ARBA00022968"/>
    </source>
</evidence>
<keyword evidence="7" id="KW-1015">Disulfide bond</keyword>
<dbReference type="FunCoup" id="A0A482X5P7">
    <property type="interactions" value="852"/>
</dbReference>
<accession>A0A482X5P7</accession>
<keyword evidence="8" id="KW-0325">Glycoprotein</keyword>
<evidence type="ECO:0000313" key="11">
    <source>
        <dbReference type="EMBL" id="RZF41104.1"/>
    </source>
</evidence>
<dbReference type="InterPro" id="IPR007084">
    <property type="entry name" value="BRICHOS_dom"/>
</dbReference>
<evidence type="ECO:0000256" key="3">
    <source>
        <dbReference type="ARBA" id="ARBA00022692"/>
    </source>
</evidence>
<evidence type="ECO:0000256" key="7">
    <source>
        <dbReference type="ARBA" id="ARBA00023157"/>
    </source>
</evidence>
<dbReference type="GO" id="GO:0001540">
    <property type="term" value="F:amyloid-beta binding"/>
    <property type="evidence" value="ECO:0007669"/>
    <property type="project" value="TreeGrafter"/>
</dbReference>
<keyword evidence="4 9" id="KW-0735">Signal-anchor</keyword>
<dbReference type="PANTHER" id="PTHR10962:SF1">
    <property type="entry name" value="INTEGRAL MEMBRANE PROTEIN 2"/>
    <property type="match status" value="1"/>
</dbReference>
<dbReference type="STRING" id="195883.A0A482X5P7"/>
<dbReference type="PROSITE" id="PS50869">
    <property type="entry name" value="BRICHOS"/>
    <property type="match status" value="1"/>
</dbReference>
<comment type="similarity">
    <text evidence="2 9">Belongs to the ITM2 family.</text>
</comment>
<dbReference type="SMART" id="SM01039">
    <property type="entry name" value="BRICHOS"/>
    <property type="match status" value="1"/>
</dbReference>
<keyword evidence="12" id="KW-1185">Reference proteome</keyword>
<evidence type="ECO:0000259" key="10">
    <source>
        <dbReference type="PROSITE" id="PS50869"/>
    </source>
</evidence>
<feature type="transmembrane region" description="Helical" evidence="9">
    <location>
        <begin position="70"/>
        <end position="91"/>
    </location>
</feature>
<evidence type="ECO:0000256" key="1">
    <source>
        <dbReference type="ARBA" id="ARBA00004606"/>
    </source>
</evidence>
<comment type="caution">
    <text evidence="11">The sequence shown here is derived from an EMBL/GenBank/DDBJ whole genome shotgun (WGS) entry which is preliminary data.</text>
</comment>
<sequence>MTIITKPISEKKIDKLDQPLVVSIHTEYPTGGNGDYPSAPEGSVSGSDPNLFVPRTCYTRTRRASSATTVCLFLTALMVMSFGVLSGIYLYRQFALAQMHRYRGRCRIPFEEVTTSAIFQQEETKSLDDLNMLQKLSQAISNRFENQNLEDGKYFDESYIMDDNHEKLTTSFQSGKHNSFIYDFNSNETGIIDLDTNRCFVMPLDRAHVLPPKNLNDLLMKMRSGYYELDFSILRQSMRVVTPAVSDRSKLGMYIQRDCQKFPIYKLEKIEESKVQKRSAEIEEDVFTVFNGKTTQLKLVSLREVEVYEKKNERRSVVN</sequence>
<dbReference type="AlphaFoldDB" id="A0A482X5P7"/>
<evidence type="ECO:0000256" key="8">
    <source>
        <dbReference type="ARBA" id="ARBA00023180"/>
    </source>
</evidence>
<keyword evidence="6 9" id="KW-0472">Membrane</keyword>
<evidence type="ECO:0000256" key="2">
    <source>
        <dbReference type="ARBA" id="ARBA00006794"/>
    </source>
</evidence>
<dbReference type="InterPro" id="IPR040145">
    <property type="entry name" value="ITM2"/>
</dbReference>
<dbReference type="Proteomes" id="UP000291343">
    <property type="component" value="Unassembled WGS sequence"/>
</dbReference>
<feature type="domain" description="BRICHOS" evidence="10">
    <location>
        <begin position="172"/>
        <end position="267"/>
    </location>
</feature>
<keyword evidence="9" id="KW-1003">Cell membrane</keyword>
<gene>
    <name evidence="11" type="ORF">LSTR_LSTR002736</name>
</gene>
<proteinExistence type="inferred from homology"/>
<evidence type="ECO:0000256" key="5">
    <source>
        <dbReference type="ARBA" id="ARBA00022989"/>
    </source>
</evidence>
<dbReference type="OrthoDB" id="9982095at2759"/>
<dbReference type="GO" id="GO:0005794">
    <property type="term" value="C:Golgi apparatus"/>
    <property type="evidence" value="ECO:0007669"/>
    <property type="project" value="TreeGrafter"/>
</dbReference>
<keyword evidence="3 9" id="KW-0812">Transmembrane</keyword>
<keyword evidence="5 9" id="KW-1133">Transmembrane helix</keyword>
<dbReference type="GO" id="GO:0070062">
    <property type="term" value="C:extracellular exosome"/>
    <property type="evidence" value="ECO:0007669"/>
    <property type="project" value="TreeGrafter"/>
</dbReference>
<organism evidence="11 12">
    <name type="scientific">Laodelphax striatellus</name>
    <name type="common">Small brown planthopper</name>
    <name type="synonym">Delphax striatella</name>
    <dbReference type="NCBI Taxonomy" id="195883"/>
    <lineage>
        <taxon>Eukaryota</taxon>
        <taxon>Metazoa</taxon>
        <taxon>Ecdysozoa</taxon>
        <taxon>Arthropoda</taxon>
        <taxon>Hexapoda</taxon>
        <taxon>Insecta</taxon>
        <taxon>Pterygota</taxon>
        <taxon>Neoptera</taxon>
        <taxon>Paraneoptera</taxon>
        <taxon>Hemiptera</taxon>
        <taxon>Auchenorrhyncha</taxon>
        <taxon>Fulgoroidea</taxon>
        <taxon>Delphacidae</taxon>
        <taxon>Criomorphinae</taxon>
        <taxon>Laodelphax</taxon>
    </lineage>
</organism>
<dbReference type="GO" id="GO:0042985">
    <property type="term" value="P:negative regulation of amyloid precursor protein biosynthetic process"/>
    <property type="evidence" value="ECO:0007669"/>
    <property type="project" value="TreeGrafter"/>
</dbReference>
<evidence type="ECO:0000256" key="9">
    <source>
        <dbReference type="RuleBase" id="RU367061"/>
    </source>
</evidence>